<dbReference type="PRINTS" id="PR00081">
    <property type="entry name" value="GDHRDH"/>
</dbReference>
<dbReference type="EMBL" id="AAMT01000016">
    <property type="protein sequence ID" value="EAQ11371.1"/>
    <property type="molecule type" value="Genomic_DNA"/>
</dbReference>
<organism evidence="3 4">
    <name type="scientific">Maritimibacter alkaliphilus HTCC2654</name>
    <dbReference type="NCBI Taxonomy" id="314271"/>
    <lineage>
        <taxon>Bacteria</taxon>
        <taxon>Pseudomonadati</taxon>
        <taxon>Pseudomonadota</taxon>
        <taxon>Alphaproteobacteria</taxon>
        <taxon>Rhodobacterales</taxon>
        <taxon>Roseobacteraceae</taxon>
        <taxon>Maritimibacter</taxon>
    </lineage>
</organism>
<dbReference type="HOGENOM" id="CLU_010194_1_0_5"/>
<reference evidence="3 4" key="1">
    <citation type="journal article" date="2010" name="J. Bacteriol.">
        <title>Genome sequences of Pelagibaca bermudensis HTCC2601T and Maritimibacter alkaliphilus HTCC2654T, the type strains of two marine Roseobacter genera.</title>
        <authorList>
            <person name="Thrash J.C."/>
            <person name="Cho J.C."/>
            <person name="Ferriera S."/>
            <person name="Johnson J."/>
            <person name="Vergin K.L."/>
            <person name="Giovannoni S.J."/>
        </authorList>
    </citation>
    <scope>NUCLEOTIDE SEQUENCE [LARGE SCALE GENOMIC DNA]</scope>
    <source>
        <strain evidence="3 4">HTCC2654</strain>
    </source>
</reference>
<protein>
    <submittedName>
        <fullName evidence="3">Probable short chain dehydrogenase</fullName>
    </submittedName>
</protein>
<accession>A3VK66</accession>
<keyword evidence="2" id="KW-0560">Oxidoreductase</keyword>
<evidence type="ECO:0000313" key="4">
    <source>
        <dbReference type="Proteomes" id="UP000002931"/>
    </source>
</evidence>
<dbReference type="PRINTS" id="PR00080">
    <property type="entry name" value="SDRFAMILY"/>
</dbReference>
<keyword evidence="4" id="KW-1185">Reference proteome</keyword>
<dbReference type="InterPro" id="IPR002347">
    <property type="entry name" value="SDR_fam"/>
</dbReference>
<comment type="caution">
    <text evidence="3">The sequence shown here is derived from an EMBL/GenBank/DDBJ whole genome shotgun (WGS) entry which is preliminary data.</text>
</comment>
<dbReference type="Proteomes" id="UP000002931">
    <property type="component" value="Unassembled WGS sequence"/>
</dbReference>
<dbReference type="PANTHER" id="PTHR24321">
    <property type="entry name" value="DEHYDROGENASES, SHORT CHAIN"/>
    <property type="match status" value="1"/>
</dbReference>
<dbReference type="Gene3D" id="3.40.50.720">
    <property type="entry name" value="NAD(P)-binding Rossmann-like Domain"/>
    <property type="match status" value="1"/>
</dbReference>
<dbReference type="FunFam" id="3.40.50.720:FF:000084">
    <property type="entry name" value="Short-chain dehydrogenase reductase"/>
    <property type="match status" value="1"/>
</dbReference>
<dbReference type="PANTHER" id="PTHR24321:SF8">
    <property type="entry name" value="ESTRADIOL 17-BETA-DEHYDROGENASE 8-RELATED"/>
    <property type="match status" value="1"/>
</dbReference>
<dbReference type="SUPFAM" id="SSF51735">
    <property type="entry name" value="NAD(P)-binding Rossmann-fold domains"/>
    <property type="match status" value="1"/>
</dbReference>
<dbReference type="STRING" id="314271.RB2654_23453"/>
<sequence>MGAAIAREAHDRGYEVAVIDLTASKDVPWRSFIGDVTDEASLIRALDELGAVPDLLVNNAGIVQFAPLLDTTTESFARTIAINLTGAFTMARLVAKGMVERGSGHIVNVTSTAGIATSPGVNAYVPAKRGLAGLTELMAQEWGPSGVRINAVAPGMIDGGMSTGIYKNDAARKLRSSAVPSRRLGREDDIAQAVMWLDSDGASYINGHELVVDGGVTKAVMSLIPRD</sequence>
<evidence type="ECO:0000256" key="2">
    <source>
        <dbReference type="ARBA" id="ARBA00023002"/>
    </source>
</evidence>
<dbReference type="Pfam" id="PF13561">
    <property type="entry name" value="adh_short_C2"/>
    <property type="match status" value="1"/>
</dbReference>
<dbReference type="AlphaFoldDB" id="A3VK66"/>
<evidence type="ECO:0000256" key="1">
    <source>
        <dbReference type="ARBA" id="ARBA00006484"/>
    </source>
</evidence>
<gene>
    <name evidence="3" type="ORF">RB2654_23453</name>
</gene>
<dbReference type="GO" id="GO:0016491">
    <property type="term" value="F:oxidoreductase activity"/>
    <property type="evidence" value="ECO:0007669"/>
    <property type="project" value="UniProtKB-KW"/>
</dbReference>
<dbReference type="CDD" id="cd05233">
    <property type="entry name" value="SDR_c"/>
    <property type="match status" value="1"/>
</dbReference>
<evidence type="ECO:0000313" key="3">
    <source>
        <dbReference type="EMBL" id="EAQ11371.1"/>
    </source>
</evidence>
<proteinExistence type="inferred from homology"/>
<name>A3VK66_9RHOB</name>
<comment type="similarity">
    <text evidence="1">Belongs to the short-chain dehydrogenases/reductases (SDR) family.</text>
</comment>
<dbReference type="InterPro" id="IPR036291">
    <property type="entry name" value="NAD(P)-bd_dom_sf"/>
</dbReference>